<dbReference type="Gene3D" id="1.20.1250.20">
    <property type="entry name" value="MFS general substrate transporter like domains"/>
    <property type="match status" value="2"/>
</dbReference>
<dbReference type="SUPFAM" id="SSF103473">
    <property type="entry name" value="MFS general substrate transporter"/>
    <property type="match status" value="1"/>
</dbReference>
<evidence type="ECO:0000256" key="2">
    <source>
        <dbReference type="ARBA" id="ARBA00022692"/>
    </source>
</evidence>
<dbReference type="InterPro" id="IPR005828">
    <property type="entry name" value="MFS_sugar_transport-like"/>
</dbReference>
<dbReference type="Pfam" id="PF00083">
    <property type="entry name" value="Sugar_tr"/>
    <property type="match status" value="2"/>
</dbReference>
<feature type="compositionally biased region" description="Polar residues" evidence="5">
    <location>
        <begin position="244"/>
        <end position="263"/>
    </location>
</feature>
<dbReference type="GO" id="GO:0016020">
    <property type="term" value="C:membrane"/>
    <property type="evidence" value="ECO:0007669"/>
    <property type="project" value="UniProtKB-SubCell"/>
</dbReference>
<feature type="transmembrane region" description="Helical" evidence="6">
    <location>
        <begin position="705"/>
        <end position="726"/>
    </location>
</feature>
<keyword evidence="3 6" id="KW-1133">Transmembrane helix</keyword>
<feature type="compositionally biased region" description="Polar residues" evidence="5">
    <location>
        <begin position="73"/>
        <end position="84"/>
    </location>
</feature>
<evidence type="ECO:0000313" key="8">
    <source>
        <dbReference type="Proteomes" id="UP000678499"/>
    </source>
</evidence>
<evidence type="ECO:0000256" key="5">
    <source>
        <dbReference type="SAM" id="MobiDB-lite"/>
    </source>
</evidence>
<feature type="transmembrane region" description="Helical" evidence="6">
    <location>
        <begin position="553"/>
        <end position="571"/>
    </location>
</feature>
<dbReference type="InterPro" id="IPR036259">
    <property type="entry name" value="MFS_trans_sf"/>
</dbReference>
<dbReference type="Proteomes" id="UP000678499">
    <property type="component" value="Unassembled WGS sequence"/>
</dbReference>
<comment type="subcellular location">
    <subcellularLocation>
        <location evidence="1">Membrane</location>
    </subcellularLocation>
</comment>
<dbReference type="EMBL" id="OA883285">
    <property type="protein sequence ID" value="CAD7278490.1"/>
    <property type="molecule type" value="Genomic_DNA"/>
</dbReference>
<evidence type="ECO:0000313" key="7">
    <source>
        <dbReference type="EMBL" id="CAD7278490.1"/>
    </source>
</evidence>
<feature type="transmembrane region" description="Helical" evidence="6">
    <location>
        <begin position="358"/>
        <end position="377"/>
    </location>
</feature>
<protein>
    <submittedName>
        <fullName evidence="7">Uncharacterized protein</fullName>
    </submittedName>
</protein>
<dbReference type="PANTHER" id="PTHR23503:SF127">
    <property type="entry name" value="FI08437P-RELATED"/>
    <property type="match status" value="1"/>
</dbReference>
<feature type="transmembrane region" description="Helical" evidence="6">
    <location>
        <begin position="327"/>
        <end position="346"/>
    </location>
</feature>
<feature type="transmembrane region" description="Helical" evidence="6">
    <location>
        <begin position="518"/>
        <end position="541"/>
    </location>
</feature>
<evidence type="ECO:0000256" key="6">
    <source>
        <dbReference type="SAM" id="Phobius"/>
    </source>
</evidence>
<accession>A0A7R9BNC1</accession>
<dbReference type="EMBL" id="CAJPEX010001248">
    <property type="protein sequence ID" value="CAG0918642.1"/>
    <property type="molecule type" value="Genomic_DNA"/>
</dbReference>
<keyword evidence="8" id="KW-1185">Reference proteome</keyword>
<feature type="region of interest" description="Disordered" evidence="5">
    <location>
        <begin position="210"/>
        <end position="264"/>
    </location>
</feature>
<reference evidence="7" key="1">
    <citation type="submission" date="2020-11" db="EMBL/GenBank/DDBJ databases">
        <authorList>
            <person name="Tran Van P."/>
        </authorList>
    </citation>
    <scope>NUCLEOTIDE SEQUENCE</scope>
</reference>
<dbReference type="AlphaFoldDB" id="A0A7R9BNC1"/>
<dbReference type="GO" id="GO:0015149">
    <property type="term" value="F:hexose transmembrane transporter activity"/>
    <property type="evidence" value="ECO:0007669"/>
    <property type="project" value="TreeGrafter"/>
</dbReference>
<feature type="transmembrane region" description="Helical" evidence="6">
    <location>
        <begin position="752"/>
        <end position="772"/>
    </location>
</feature>
<dbReference type="InterPro" id="IPR045263">
    <property type="entry name" value="GLUT"/>
</dbReference>
<keyword evidence="4 6" id="KW-0472">Membrane</keyword>
<evidence type="ECO:0000256" key="1">
    <source>
        <dbReference type="ARBA" id="ARBA00004370"/>
    </source>
</evidence>
<evidence type="ECO:0000256" key="3">
    <source>
        <dbReference type="ARBA" id="ARBA00022989"/>
    </source>
</evidence>
<feature type="region of interest" description="Disordered" evidence="5">
    <location>
        <begin position="38"/>
        <end position="86"/>
    </location>
</feature>
<keyword evidence="2 6" id="KW-0812">Transmembrane</keyword>
<feature type="transmembrane region" description="Helical" evidence="6">
    <location>
        <begin position="480"/>
        <end position="498"/>
    </location>
</feature>
<sequence>MVASVTERDSEAGSQATQIVSDWIQTFQYLRDTTSFGALRPQQKQRLAPTASRREDVAGASSRASKVSEETAHSSGNHSSSKPLSPTKRIATLCASTGSTASSGVATTALCPPPPFADSETDEEAAVAYPAMIGADSLEVVRYTQLIGTLRRQQNLMGGEAQPPRTSGGNSYSSIHAETLVCIFFPTLTDMLITISTYVFALHRGIEEKRTDSRMSQGMTDSTLDEEQGSRQPSQVVTTTSTSGENNGLSGVHQQQSSVTPETGNPELVSPWLIVTTLVVFFGFCIPAGYHLTALNNPAAVIKNHLNTSARSQYYLSQNSILFERNILWSGVVSIYVIGATIGAICSSHLAEKTGSKGALVTDFILAALGTLCIAATKPAKKLELLFLGRLLLGLACGRVGWKPEDIAKEAEAIKTGITLAGSQPYYSLMDLIRKKEFHSALRNVLILNIGQQFTGTKAVFFYSTEIFQHAGIHRDESQFATIGVMLVNALSLGFSMPVTANMPRRLSLMGSLSGTSISMTVLALSLAFLGKVNFLTYTAIGATNISPSSEEIFACCGFLCGLAVFIPGWTHVSSCGVSNMKTHAIHGTFEKVTGSAALWDSTRNSQLGISVWMMFRDSKNPNSPYYNAAKRNLKLIDREMAICLVGISPMYHALVFTFIQFWNRKQCWDLKRTWVQTIRWTGLDPLGGKVFKNRCHVLGLYGKIFNAAITSIAFLFGFLSGFGLVNTTYRAGNALLCSYWYFLIEFPDTHVLAPLLRIFLGFNVGLTYLIYKQIIVEYMMNALMASKMLEMWTSNLARLLGHHLNDGEAKTSLMKKFPAVGKILGE</sequence>
<dbReference type="OrthoDB" id="4540492at2759"/>
<evidence type="ECO:0000256" key="4">
    <source>
        <dbReference type="ARBA" id="ARBA00023136"/>
    </source>
</evidence>
<name>A0A7R9BNC1_9CRUS</name>
<feature type="transmembrane region" description="Helical" evidence="6">
    <location>
        <begin position="272"/>
        <end position="290"/>
    </location>
</feature>
<dbReference type="PANTHER" id="PTHR23503">
    <property type="entry name" value="SOLUTE CARRIER FAMILY 2"/>
    <property type="match status" value="1"/>
</dbReference>
<proteinExistence type="predicted"/>
<feature type="transmembrane region" description="Helical" evidence="6">
    <location>
        <begin position="183"/>
        <end position="201"/>
    </location>
</feature>
<gene>
    <name evidence="7" type="ORF">NMOB1V02_LOCUS6190</name>
</gene>
<organism evidence="7">
    <name type="scientific">Notodromas monacha</name>
    <dbReference type="NCBI Taxonomy" id="399045"/>
    <lineage>
        <taxon>Eukaryota</taxon>
        <taxon>Metazoa</taxon>
        <taxon>Ecdysozoa</taxon>
        <taxon>Arthropoda</taxon>
        <taxon>Crustacea</taxon>
        <taxon>Oligostraca</taxon>
        <taxon>Ostracoda</taxon>
        <taxon>Podocopa</taxon>
        <taxon>Podocopida</taxon>
        <taxon>Cypridocopina</taxon>
        <taxon>Cypridoidea</taxon>
        <taxon>Cyprididae</taxon>
        <taxon>Notodromas</taxon>
    </lineage>
</organism>
<feature type="transmembrane region" description="Helical" evidence="6">
    <location>
        <begin position="641"/>
        <end position="663"/>
    </location>
</feature>